<dbReference type="Gene3D" id="3.40.630.30">
    <property type="match status" value="1"/>
</dbReference>
<dbReference type="PANTHER" id="PTHR13947:SF37">
    <property type="entry name" value="LD18367P"/>
    <property type="match status" value="1"/>
</dbReference>
<keyword evidence="4" id="KW-1185">Reference proteome</keyword>
<organism evidence="3 4">
    <name type="scientific">Poritiphilus flavus</name>
    <dbReference type="NCBI Taxonomy" id="2697053"/>
    <lineage>
        <taxon>Bacteria</taxon>
        <taxon>Pseudomonadati</taxon>
        <taxon>Bacteroidota</taxon>
        <taxon>Flavobacteriia</taxon>
        <taxon>Flavobacteriales</taxon>
        <taxon>Flavobacteriaceae</taxon>
        <taxon>Poritiphilus</taxon>
    </lineage>
</organism>
<dbReference type="PANTHER" id="PTHR13947">
    <property type="entry name" value="GNAT FAMILY N-ACETYLTRANSFERASE"/>
    <property type="match status" value="1"/>
</dbReference>
<name>A0A6L9EG18_9FLAO</name>
<feature type="domain" description="N-acetyltransferase" evidence="2">
    <location>
        <begin position="6"/>
        <end position="175"/>
    </location>
</feature>
<dbReference type="AlphaFoldDB" id="A0A6L9EG18"/>
<dbReference type="GO" id="GO:0008080">
    <property type="term" value="F:N-acetyltransferase activity"/>
    <property type="evidence" value="ECO:0007669"/>
    <property type="project" value="InterPro"/>
</dbReference>
<dbReference type="InterPro" id="IPR050769">
    <property type="entry name" value="NAT_camello-type"/>
</dbReference>
<evidence type="ECO:0000259" key="2">
    <source>
        <dbReference type="PROSITE" id="PS51186"/>
    </source>
</evidence>
<gene>
    <name evidence="3" type="ORF">GTQ38_16235</name>
</gene>
<evidence type="ECO:0000256" key="1">
    <source>
        <dbReference type="ARBA" id="ARBA00022679"/>
    </source>
</evidence>
<dbReference type="PROSITE" id="PS51186">
    <property type="entry name" value="GNAT"/>
    <property type="match status" value="1"/>
</dbReference>
<dbReference type="InterPro" id="IPR000182">
    <property type="entry name" value="GNAT_dom"/>
</dbReference>
<accession>A0A6L9EG18</accession>
<dbReference type="Pfam" id="PF00583">
    <property type="entry name" value="Acetyltransf_1"/>
    <property type="match status" value="1"/>
</dbReference>
<reference evidence="3 4" key="1">
    <citation type="submission" date="2020-01" db="EMBL/GenBank/DDBJ databases">
        <title>Bacteria diversity of Porities sp.</title>
        <authorList>
            <person name="Wang G."/>
        </authorList>
    </citation>
    <scope>NUCLEOTIDE SEQUENCE [LARGE SCALE GENOMIC DNA]</scope>
    <source>
        <strain evidence="3 4">R33</strain>
    </source>
</reference>
<dbReference type="SUPFAM" id="SSF55729">
    <property type="entry name" value="Acyl-CoA N-acyltransferases (Nat)"/>
    <property type="match status" value="1"/>
</dbReference>
<protein>
    <submittedName>
        <fullName evidence="3">GNAT family N-acetyltransferase</fullName>
    </submittedName>
</protein>
<comment type="caution">
    <text evidence="3">The sequence shown here is derived from an EMBL/GenBank/DDBJ whole genome shotgun (WGS) entry which is preliminary data.</text>
</comment>
<dbReference type="CDD" id="cd04301">
    <property type="entry name" value="NAT_SF"/>
    <property type="match status" value="1"/>
</dbReference>
<dbReference type="InterPro" id="IPR016181">
    <property type="entry name" value="Acyl_CoA_acyltransferase"/>
</dbReference>
<dbReference type="Proteomes" id="UP000475249">
    <property type="component" value="Unassembled WGS sequence"/>
</dbReference>
<evidence type="ECO:0000313" key="4">
    <source>
        <dbReference type="Proteomes" id="UP000475249"/>
    </source>
</evidence>
<evidence type="ECO:0000313" key="3">
    <source>
        <dbReference type="EMBL" id="NAS13562.1"/>
    </source>
</evidence>
<keyword evidence="1 3" id="KW-0808">Transferase</keyword>
<sequence length="176" mass="19735">MQHPEVSVRNASDEEFFKVGQLMVEVYARLKGFPKEWEQPEYYKMLASVGELTKKPQTEILVAATDDGDLAGAVVFFGDVKYYGAGGSVTEEKDACGFRLLAVDEAFRGHGIGKLLTKACILKGKQMGLNNLIIHTTAAMQTAWKMYESMGFKRALDLDFIQEELPVYGFRLRLRP</sequence>
<proteinExistence type="predicted"/>
<dbReference type="EMBL" id="WXYO01000007">
    <property type="protein sequence ID" value="NAS13562.1"/>
    <property type="molecule type" value="Genomic_DNA"/>
</dbReference>